<keyword evidence="6 19" id="KW-0808">Transferase</keyword>
<dbReference type="PANTHER" id="PTHR43290:SF2">
    <property type="entry name" value="MEVALONATE KINASE"/>
    <property type="match status" value="1"/>
</dbReference>
<dbReference type="SMR" id="A0A1X0QS26"/>
<reference evidence="22" key="1">
    <citation type="journal article" date="2016" name="Proc. Natl. Acad. Sci. U.S.A.">
        <title>Lipid metabolic changes in an early divergent fungus govern the establishment of a mutualistic symbiosis with endobacteria.</title>
        <authorList>
            <person name="Lastovetsky O.A."/>
            <person name="Gaspar M.L."/>
            <person name="Mondo S.J."/>
            <person name="LaButti K.M."/>
            <person name="Sandor L."/>
            <person name="Grigoriev I.V."/>
            <person name="Henry S.A."/>
            <person name="Pawlowska T.E."/>
        </authorList>
    </citation>
    <scope>NUCLEOTIDE SEQUENCE [LARGE SCALE GENOMIC DNA]</scope>
    <source>
        <strain evidence="22">ATCC 52814</strain>
    </source>
</reference>
<evidence type="ECO:0000256" key="7">
    <source>
        <dbReference type="ARBA" id="ARBA00022723"/>
    </source>
</evidence>
<sequence length="404" mass="44037">MVTLNKRILISSPGKVILFGEHSVVYQKTAVAASLGLRSYLYLEHTDDNTIRINLPDIGVERVWKLEELPLGVDYPDSDTLHPSAMPATLAQQMETLCNVHENNAQKSALMAFLYLLNIMQTKGGRIDRGFTISIRSFLPVGAGLGSSASYSVAITTALLILNDLIPVDFRQSAKCDQYVDMINSYAFRAEQVIHGNPSGVDNAVSTYGGAKTFVRGEGFATLEGFQSLRLLLTNTKVPRSTSALVAFARDRKEKYGTIINPILDAMDGISIRCRDAFKRLALGEMTEDELMKELEDLVVLNHALLVALGVSHPSLEKVKSITEESNLKTKLTGAGGGGCAVTFIPNETSQEVVDKVMSNLKNEGFDCYQTSVGGSGANATILSGNENEFWLLNASRSELEKYL</sequence>
<keyword evidence="12 19" id="KW-0752">Steroid biosynthesis</keyword>
<keyword evidence="10 19" id="KW-0067">ATP-binding</keyword>
<dbReference type="Proteomes" id="UP000242414">
    <property type="component" value="Unassembled WGS sequence"/>
</dbReference>
<evidence type="ECO:0000259" key="20">
    <source>
        <dbReference type="Pfam" id="PF00288"/>
    </source>
</evidence>
<organism evidence="22">
    <name type="scientific">Rhizopus microsporus var. microsporus</name>
    <dbReference type="NCBI Taxonomy" id="86635"/>
    <lineage>
        <taxon>Eukaryota</taxon>
        <taxon>Fungi</taxon>
        <taxon>Fungi incertae sedis</taxon>
        <taxon>Mucoromycota</taxon>
        <taxon>Mucoromycotina</taxon>
        <taxon>Mucoromycetes</taxon>
        <taxon>Mucorales</taxon>
        <taxon>Mucorineae</taxon>
        <taxon>Rhizopodaceae</taxon>
        <taxon>Rhizopus</taxon>
    </lineage>
</organism>
<dbReference type="InterPro" id="IPR014721">
    <property type="entry name" value="Ribsml_uS5_D2-typ_fold_subgr"/>
</dbReference>
<dbReference type="VEuPathDB" id="FungiDB:BCV72DRAFT_245073"/>
<feature type="domain" description="GHMP kinase C-terminal" evidence="21">
    <location>
        <begin position="292"/>
        <end position="357"/>
    </location>
</feature>
<evidence type="ECO:0000313" key="22">
    <source>
        <dbReference type="EMBL" id="ORE02563.1"/>
    </source>
</evidence>
<protein>
    <recommendedName>
        <fullName evidence="3 19">Mevalonate kinase</fullName>
        <shortName evidence="19">MK</shortName>
        <ecNumber evidence="3 19">2.7.1.36</ecNumber>
    </recommendedName>
</protein>
<keyword evidence="11" id="KW-0460">Magnesium</keyword>
<keyword evidence="16 19" id="KW-0753">Steroid metabolism</keyword>
<evidence type="ECO:0000256" key="9">
    <source>
        <dbReference type="ARBA" id="ARBA00022777"/>
    </source>
</evidence>
<dbReference type="AlphaFoldDB" id="A0A1X0QS26"/>
<dbReference type="InterPro" id="IPR006204">
    <property type="entry name" value="GHMP_kinase_N_dom"/>
</dbReference>
<evidence type="ECO:0000256" key="16">
    <source>
        <dbReference type="ARBA" id="ARBA00023221"/>
    </source>
</evidence>
<evidence type="ECO:0000259" key="21">
    <source>
        <dbReference type="Pfam" id="PF08544"/>
    </source>
</evidence>
<evidence type="ECO:0000256" key="18">
    <source>
        <dbReference type="ARBA" id="ARBA00029438"/>
    </source>
</evidence>
<dbReference type="GO" id="GO:0019287">
    <property type="term" value="P:isopentenyl diphosphate biosynthetic process, mevalonate pathway"/>
    <property type="evidence" value="ECO:0007669"/>
    <property type="project" value="UniProtKB-UniPathway"/>
</dbReference>
<dbReference type="UniPathway" id="UPA00057">
    <property type="reaction ID" value="UER00098"/>
</dbReference>
<dbReference type="FunFam" id="3.30.70.890:FF:000003">
    <property type="entry name" value="Mevalonate kinase"/>
    <property type="match status" value="1"/>
</dbReference>
<dbReference type="SUPFAM" id="SSF54211">
    <property type="entry name" value="Ribosomal protein S5 domain 2-like"/>
    <property type="match status" value="1"/>
</dbReference>
<dbReference type="SUPFAM" id="SSF55060">
    <property type="entry name" value="GHMP Kinase, C-terminal domain"/>
    <property type="match status" value="1"/>
</dbReference>
<evidence type="ECO:0000256" key="6">
    <source>
        <dbReference type="ARBA" id="ARBA00022679"/>
    </source>
</evidence>
<dbReference type="EMBL" id="KV922043">
    <property type="protein sequence ID" value="ORE02563.1"/>
    <property type="molecule type" value="Genomic_DNA"/>
</dbReference>
<keyword evidence="8 19" id="KW-0547">Nucleotide-binding</keyword>
<keyword evidence="5 19" id="KW-0444">Lipid biosynthesis</keyword>
<keyword evidence="7" id="KW-0479">Metal-binding</keyword>
<comment type="subcellular location">
    <subcellularLocation>
        <location evidence="1 19">Cytoplasm</location>
    </subcellularLocation>
</comment>
<comment type="similarity">
    <text evidence="2 19">Belongs to the GHMP kinase family. Mevalonate kinase subfamily.</text>
</comment>
<evidence type="ECO:0000256" key="13">
    <source>
        <dbReference type="ARBA" id="ARBA00023011"/>
    </source>
</evidence>
<comment type="pathway">
    <text evidence="18 19">Isoprenoid biosynthesis; isopentenyl diphosphate biosynthesis via mevalonate pathway; isopentenyl diphosphate from (R)-mevalonate: step 1/3.</text>
</comment>
<evidence type="ECO:0000256" key="15">
    <source>
        <dbReference type="ARBA" id="ARBA00023166"/>
    </source>
</evidence>
<dbReference type="GO" id="GO:0046872">
    <property type="term" value="F:metal ion binding"/>
    <property type="evidence" value="ECO:0007669"/>
    <property type="project" value="UniProtKB-KW"/>
</dbReference>
<evidence type="ECO:0000256" key="4">
    <source>
        <dbReference type="ARBA" id="ARBA00022490"/>
    </source>
</evidence>
<evidence type="ECO:0000256" key="14">
    <source>
        <dbReference type="ARBA" id="ARBA00023098"/>
    </source>
</evidence>
<keyword evidence="13 19" id="KW-0756">Sterol biosynthesis</keyword>
<dbReference type="PANTHER" id="PTHR43290">
    <property type="entry name" value="MEVALONATE KINASE"/>
    <property type="match status" value="1"/>
</dbReference>
<feature type="domain" description="GHMP kinase N-terminal" evidence="20">
    <location>
        <begin position="120"/>
        <end position="210"/>
    </location>
</feature>
<dbReference type="Pfam" id="PF08544">
    <property type="entry name" value="GHMP_kinases_C"/>
    <property type="match status" value="1"/>
</dbReference>
<dbReference type="Gene3D" id="3.30.70.890">
    <property type="entry name" value="GHMP kinase, C-terminal domain"/>
    <property type="match status" value="1"/>
</dbReference>
<keyword evidence="4 19" id="KW-0963">Cytoplasm</keyword>
<dbReference type="OrthoDB" id="1652964at2759"/>
<dbReference type="Pfam" id="PF00288">
    <property type="entry name" value="GHMP_kinases_N"/>
    <property type="match status" value="1"/>
</dbReference>
<name>A0A1X0QS26_RHIZD</name>
<dbReference type="InterPro" id="IPR006203">
    <property type="entry name" value="GHMP_knse_ATP-bd_CS"/>
</dbReference>
<dbReference type="PROSITE" id="PS00627">
    <property type="entry name" value="GHMP_KINASES_ATP"/>
    <property type="match status" value="1"/>
</dbReference>
<dbReference type="GO" id="GO:0005829">
    <property type="term" value="C:cytosol"/>
    <property type="evidence" value="ECO:0007669"/>
    <property type="project" value="TreeGrafter"/>
</dbReference>
<keyword evidence="15 19" id="KW-1207">Sterol metabolism</keyword>
<evidence type="ECO:0000256" key="3">
    <source>
        <dbReference type="ARBA" id="ARBA00012103"/>
    </source>
</evidence>
<comment type="function">
    <text evidence="19">Mevalonate kinase; part of the second module of ergosterol biosynthesis pathway that includes the middle steps of the pathway. The second module is carried out in the vacuole and involves the formation of farnesyl diphosphate, which is also an important intermediate in the biosynthesis of ubiquinone, dolichol, heme and prenylated proteins.</text>
</comment>
<gene>
    <name evidence="22" type="ORF">BCV72DRAFT_245073</name>
</gene>
<evidence type="ECO:0000256" key="2">
    <source>
        <dbReference type="ARBA" id="ARBA00006495"/>
    </source>
</evidence>
<evidence type="ECO:0000256" key="10">
    <source>
        <dbReference type="ARBA" id="ARBA00022840"/>
    </source>
</evidence>
<dbReference type="InterPro" id="IPR006205">
    <property type="entry name" value="Mev_gal_kin"/>
</dbReference>
<proteinExistence type="inferred from homology"/>
<dbReference type="Gene3D" id="3.30.230.10">
    <property type="match status" value="1"/>
</dbReference>
<dbReference type="GO" id="GO:0006696">
    <property type="term" value="P:ergosterol biosynthetic process"/>
    <property type="evidence" value="ECO:0007669"/>
    <property type="project" value="TreeGrafter"/>
</dbReference>
<dbReference type="EC" id="2.7.1.36" evidence="3 19"/>
<evidence type="ECO:0000256" key="11">
    <source>
        <dbReference type="ARBA" id="ARBA00022842"/>
    </source>
</evidence>
<evidence type="ECO:0000256" key="5">
    <source>
        <dbReference type="ARBA" id="ARBA00022516"/>
    </source>
</evidence>
<comment type="catalytic activity">
    <reaction evidence="17">
        <text>(R)-mevalonate + ATP = (R)-5-phosphomevalonate + ADP + H(+)</text>
        <dbReference type="Rhea" id="RHEA:17065"/>
        <dbReference type="ChEBI" id="CHEBI:15378"/>
        <dbReference type="ChEBI" id="CHEBI:30616"/>
        <dbReference type="ChEBI" id="CHEBI:36464"/>
        <dbReference type="ChEBI" id="CHEBI:58146"/>
        <dbReference type="ChEBI" id="CHEBI:456216"/>
        <dbReference type="EC" id="2.7.1.36"/>
    </reaction>
    <physiologicalReaction direction="left-to-right" evidence="17">
        <dbReference type="Rhea" id="RHEA:17066"/>
    </physiologicalReaction>
</comment>
<evidence type="ECO:0000256" key="1">
    <source>
        <dbReference type="ARBA" id="ARBA00004496"/>
    </source>
</evidence>
<evidence type="ECO:0000256" key="12">
    <source>
        <dbReference type="ARBA" id="ARBA00022955"/>
    </source>
</evidence>
<dbReference type="InterPro" id="IPR013750">
    <property type="entry name" value="GHMP_kinase_C_dom"/>
</dbReference>
<evidence type="ECO:0000256" key="8">
    <source>
        <dbReference type="ARBA" id="ARBA00022741"/>
    </source>
</evidence>
<dbReference type="InterPro" id="IPR020568">
    <property type="entry name" value="Ribosomal_Su5_D2-typ_SF"/>
</dbReference>
<evidence type="ECO:0000256" key="17">
    <source>
        <dbReference type="ARBA" id="ARBA00029310"/>
    </source>
</evidence>
<dbReference type="PRINTS" id="PR00959">
    <property type="entry name" value="MEVGALKINASE"/>
</dbReference>
<accession>A0A1X0QS26</accession>
<evidence type="ECO:0000256" key="19">
    <source>
        <dbReference type="RuleBase" id="RU363087"/>
    </source>
</evidence>
<dbReference type="GO" id="GO:0004496">
    <property type="term" value="F:mevalonate kinase activity"/>
    <property type="evidence" value="ECO:0007669"/>
    <property type="project" value="UniProtKB-EC"/>
</dbReference>
<dbReference type="NCBIfam" id="TIGR00549">
    <property type="entry name" value="mevalon_kin"/>
    <property type="match status" value="1"/>
</dbReference>
<keyword evidence="9 19" id="KW-0418">Kinase</keyword>
<dbReference type="GO" id="GO:0005524">
    <property type="term" value="F:ATP binding"/>
    <property type="evidence" value="ECO:0007669"/>
    <property type="project" value="UniProtKB-KW"/>
</dbReference>
<dbReference type="InterPro" id="IPR036554">
    <property type="entry name" value="GHMP_kinase_C_sf"/>
</dbReference>
<keyword evidence="14 19" id="KW-0443">Lipid metabolism</keyword>